<reference evidence="2 3" key="1">
    <citation type="submission" date="2016-06" db="EMBL/GenBank/DDBJ databases">
        <authorList>
            <person name="Kjaerup R.B."/>
            <person name="Dalgaard T.S."/>
            <person name="Juul-Madsen H.R."/>
        </authorList>
    </citation>
    <scope>NUCLEOTIDE SEQUENCE [LARGE SCALE GENOMIC DNA]</scope>
    <source>
        <strain evidence="2 3">DSM 45626</strain>
    </source>
</reference>
<sequence length="520" mass="55319">MKISYKWWMDFPPYLASMPMHAITEIHGEPGLRERFRLEIGAFDEDDRARLTAALDLAAELHRDDRRVREPYLNHLLRVAIRMMHHYQVRDADVIVAGLLHDAVEDHPAELAGQHRAGPAAGGDPTAAALAALAERFGPRVARLVGAVTNPVYDPGRDRHAQYREHVAASLDREPWARVVKVSDFTDNGVGLIHTVGPKVHSLAAKYRPLVPVLRELVARPDTPLAPAVKEHIFGQLDLAEERFAAILDQPGSRGPDRPVSARAPAGAGSGATRSAAAAVRSRLGGAAARRPAQRRGRARAVRRRTSGTRSGASRSTTRSGCGASPAAPPRTARSRPRCPTGSSASNCAASSTTRVSGPASSRSRRLSASASQLRPTWPGRSSAPTSAVNRPARLRARAAGNTVRSPDASVGPASAMLSHDGSPKAYPSIMVPSPARGRTARTGARNSLGTAAGVGQGWRWNGSARGGEILANAGRAARPGPGRPTRPVSSRSGSVRPRRRRTRGCRPPRRSSPSPAAGR</sequence>
<dbReference type="Proteomes" id="UP000199375">
    <property type="component" value="Unassembled WGS sequence"/>
</dbReference>
<dbReference type="Pfam" id="PF13328">
    <property type="entry name" value="HD_4"/>
    <property type="match status" value="1"/>
</dbReference>
<dbReference type="SUPFAM" id="SSF109604">
    <property type="entry name" value="HD-domain/PDEase-like"/>
    <property type="match status" value="1"/>
</dbReference>
<feature type="compositionally biased region" description="Basic residues" evidence="1">
    <location>
        <begin position="292"/>
        <end position="307"/>
    </location>
</feature>
<name>A0A1C4V719_9ACTN</name>
<evidence type="ECO:0000313" key="2">
    <source>
        <dbReference type="EMBL" id="SCE79767.1"/>
    </source>
</evidence>
<dbReference type="PANTHER" id="PTHR46246">
    <property type="entry name" value="GUANOSINE-3',5'-BIS(DIPHOSPHATE) 3'-PYROPHOSPHOHYDROLASE MESH1"/>
    <property type="match status" value="1"/>
</dbReference>
<dbReference type="GO" id="GO:0008893">
    <property type="term" value="F:guanosine-3',5'-bis(diphosphate) 3'-diphosphatase activity"/>
    <property type="evidence" value="ECO:0007669"/>
    <property type="project" value="TreeGrafter"/>
</dbReference>
<dbReference type="AlphaFoldDB" id="A0A1C4V719"/>
<organism evidence="2 3">
    <name type="scientific">Micromonospora haikouensis</name>
    <dbReference type="NCBI Taxonomy" id="686309"/>
    <lineage>
        <taxon>Bacteria</taxon>
        <taxon>Bacillati</taxon>
        <taxon>Actinomycetota</taxon>
        <taxon>Actinomycetes</taxon>
        <taxon>Micromonosporales</taxon>
        <taxon>Micromonosporaceae</taxon>
        <taxon>Micromonospora</taxon>
    </lineage>
</organism>
<accession>A0A1C4V719</accession>
<dbReference type="EMBL" id="FMCW01000007">
    <property type="protein sequence ID" value="SCE79767.1"/>
    <property type="molecule type" value="Genomic_DNA"/>
</dbReference>
<feature type="compositionally biased region" description="Low complexity" evidence="1">
    <location>
        <begin position="474"/>
        <end position="496"/>
    </location>
</feature>
<feature type="compositionally biased region" description="Basic residues" evidence="1">
    <location>
        <begin position="497"/>
        <end position="510"/>
    </location>
</feature>
<dbReference type="InterPro" id="IPR052194">
    <property type="entry name" value="MESH1"/>
</dbReference>
<evidence type="ECO:0000256" key="1">
    <source>
        <dbReference type="SAM" id="MobiDB-lite"/>
    </source>
</evidence>
<dbReference type="Gene3D" id="1.10.3210.10">
    <property type="entry name" value="Hypothetical protein af1432"/>
    <property type="match status" value="1"/>
</dbReference>
<gene>
    <name evidence="2" type="ORF">GA0070558_10772</name>
</gene>
<feature type="region of interest" description="Disordered" evidence="1">
    <location>
        <begin position="249"/>
        <end position="442"/>
    </location>
</feature>
<proteinExistence type="predicted"/>
<protein>
    <submittedName>
        <fullName evidence="2">HD domain-containing protein</fullName>
    </submittedName>
</protein>
<feature type="region of interest" description="Disordered" evidence="1">
    <location>
        <begin position="470"/>
        <end position="520"/>
    </location>
</feature>
<feature type="compositionally biased region" description="Low complexity" evidence="1">
    <location>
        <begin position="258"/>
        <end position="291"/>
    </location>
</feature>
<dbReference type="PANTHER" id="PTHR46246:SF1">
    <property type="entry name" value="GUANOSINE-3',5'-BIS(DIPHOSPHATE) 3'-PYROPHOSPHOHYDROLASE MESH1"/>
    <property type="match status" value="1"/>
</dbReference>
<feature type="compositionally biased region" description="Low complexity" evidence="1">
    <location>
        <begin position="308"/>
        <end position="332"/>
    </location>
</feature>
<evidence type="ECO:0000313" key="3">
    <source>
        <dbReference type="Proteomes" id="UP000199375"/>
    </source>
</evidence>
<feature type="compositionally biased region" description="Low complexity" evidence="1">
    <location>
        <begin position="343"/>
        <end position="352"/>
    </location>
</feature>